<dbReference type="EMBL" id="CP054142">
    <property type="protein sequence ID" value="QTQ14460.1"/>
    <property type="molecule type" value="Genomic_DNA"/>
</dbReference>
<dbReference type="InterPro" id="IPR050343">
    <property type="entry name" value="RsuA_PseudoU_synthase"/>
</dbReference>
<dbReference type="EC" id="5.4.99.-" evidence="5"/>
<comment type="similarity">
    <text evidence="1 5">Belongs to the pseudouridine synthase RsuA family.</text>
</comment>
<evidence type="ECO:0000256" key="3">
    <source>
        <dbReference type="ARBA" id="ARBA00023235"/>
    </source>
</evidence>
<dbReference type="GO" id="GO:0000455">
    <property type="term" value="P:enzyme-directed rRNA pseudouridine synthesis"/>
    <property type="evidence" value="ECO:0007669"/>
    <property type="project" value="UniProtKB-ARBA"/>
</dbReference>
<name>A0A975IEV6_9SPIR</name>
<dbReference type="Gene3D" id="3.30.70.1560">
    <property type="entry name" value="Alpha-L RNA-binding motif"/>
    <property type="match status" value="1"/>
</dbReference>
<evidence type="ECO:0000256" key="1">
    <source>
        <dbReference type="ARBA" id="ARBA00008348"/>
    </source>
</evidence>
<dbReference type="SMART" id="SM00363">
    <property type="entry name" value="S4"/>
    <property type="match status" value="1"/>
</dbReference>
<dbReference type="CDD" id="cd02553">
    <property type="entry name" value="PseudoU_synth_RsuA"/>
    <property type="match status" value="1"/>
</dbReference>
<evidence type="ECO:0000256" key="5">
    <source>
        <dbReference type="RuleBase" id="RU003887"/>
    </source>
</evidence>
<dbReference type="SUPFAM" id="SSF55174">
    <property type="entry name" value="Alpha-L RNA-binding motif"/>
    <property type="match status" value="1"/>
</dbReference>
<dbReference type="InterPro" id="IPR002942">
    <property type="entry name" value="S4_RNA-bd"/>
</dbReference>
<dbReference type="Proteomes" id="UP000671908">
    <property type="component" value="Chromosome"/>
</dbReference>
<dbReference type="RefSeq" id="WP_210119113.1">
    <property type="nucleotide sequence ID" value="NZ_CP054142.1"/>
</dbReference>
<dbReference type="InterPro" id="IPR020103">
    <property type="entry name" value="PsdUridine_synth_cat_dom_sf"/>
</dbReference>
<gene>
    <name evidence="7" type="ORF">HRQ91_08340</name>
</gene>
<dbReference type="Gene3D" id="3.30.70.580">
    <property type="entry name" value="Pseudouridine synthase I, catalytic domain, N-terminal subdomain"/>
    <property type="match status" value="1"/>
</dbReference>
<evidence type="ECO:0000259" key="6">
    <source>
        <dbReference type="SMART" id="SM00363"/>
    </source>
</evidence>
<keyword evidence="3 5" id="KW-0413">Isomerase</keyword>
<dbReference type="AlphaFoldDB" id="A0A975IEV6"/>
<proteinExistence type="inferred from homology"/>
<dbReference type="GO" id="GO:0120159">
    <property type="term" value="F:rRNA pseudouridine synthase activity"/>
    <property type="evidence" value="ECO:0007669"/>
    <property type="project" value="UniProtKB-ARBA"/>
</dbReference>
<dbReference type="SUPFAM" id="SSF55120">
    <property type="entry name" value="Pseudouridine synthase"/>
    <property type="match status" value="1"/>
</dbReference>
<dbReference type="InterPro" id="IPR036986">
    <property type="entry name" value="S4_RNA-bd_sf"/>
</dbReference>
<dbReference type="InterPro" id="IPR020094">
    <property type="entry name" value="TruA/RsuA/RluB/E/F_N"/>
</dbReference>
<dbReference type="PANTHER" id="PTHR47683:SF4">
    <property type="entry name" value="PSEUDOURIDINE SYNTHASE"/>
    <property type="match status" value="1"/>
</dbReference>
<evidence type="ECO:0000313" key="8">
    <source>
        <dbReference type="Proteomes" id="UP000671908"/>
    </source>
</evidence>
<dbReference type="Gene3D" id="3.10.290.10">
    <property type="entry name" value="RNA-binding S4 domain"/>
    <property type="match status" value="1"/>
</dbReference>
<feature type="domain" description="RNA-binding S4" evidence="6">
    <location>
        <begin position="6"/>
        <end position="64"/>
    </location>
</feature>
<dbReference type="GO" id="GO:0003723">
    <property type="term" value="F:RNA binding"/>
    <property type="evidence" value="ECO:0007669"/>
    <property type="project" value="UniProtKB-KW"/>
</dbReference>
<evidence type="ECO:0000256" key="2">
    <source>
        <dbReference type="ARBA" id="ARBA00022884"/>
    </source>
</evidence>
<dbReference type="PROSITE" id="PS50889">
    <property type="entry name" value="S4"/>
    <property type="match status" value="1"/>
</dbReference>
<dbReference type="Pfam" id="PF00849">
    <property type="entry name" value="PseudoU_synth_2"/>
    <property type="match status" value="1"/>
</dbReference>
<dbReference type="CDD" id="cd00165">
    <property type="entry name" value="S4"/>
    <property type="match status" value="1"/>
</dbReference>
<dbReference type="InterPro" id="IPR000748">
    <property type="entry name" value="PsdUridine_synth_RsuA/RluB/E/F"/>
</dbReference>
<evidence type="ECO:0000256" key="4">
    <source>
        <dbReference type="PROSITE-ProRule" id="PRU00182"/>
    </source>
</evidence>
<dbReference type="InterPro" id="IPR018496">
    <property type="entry name" value="PsdUridine_synth_RsuA/RluB_CS"/>
</dbReference>
<evidence type="ECO:0000313" key="7">
    <source>
        <dbReference type="EMBL" id="QTQ14460.1"/>
    </source>
</evidence>
<sequence>MASNVERLDRFLANNFFGTRKDVKKIIRSGAVEINCKVVTDCSFHLDPLKDKVCVENEPVFAREFVYLMMNKTAGYVSAKSDKRYKTVFDLLDERFRSAKEFDALHTVGRLDLDTEGLLLFTTDGSLTHFLISPKSHIDKTYLVFLKEKMTTAEKSECINRFADGIHIEGEDNEDEADCAPAKAEFIEKEKALMLADSEAALASDAHEFSLLTIHEGKYHQVKRMFCALSNKVVYLKRLSIGNLNLDPFLKPGEYRELTAEEAEFLKSCSIKKSCGTE</sequence>
<reference evidence="7 8" key="1">
    <citation type="journal article" date="2021" name="Microbiol. Resour. Announc.">
        <title>Complete Genome Sequences of Three Human Oral Treponema parvum Isolates.</title>
        <authorList>
            <person name="Zeng H."/>
            <person name="Watt R.M."/>
        </authorList>
    </citation>
    <scope>NUCLEOTIDE SEQUENCE [LARGE SCALE GENOMIC DNA]</scope>
    <source>
        <strain evidence="7 8">ATCC 700770</strain>
    </source>
</reference>
<dbReference type="PANTHER" id="PTHR47683">
    <property type="entry name" value="PSEUDOURIDINE SYNTHASE FAMILY PROTEIN-RELATED"/>
    <property type="match status" value="1"/>
</dbReference>
<organism evidence="7 8">
    <name type="scientific">Treponema parvum</name>
    <dbReference type="NCBI Taxonomy" id="138851"/>
    <lineage>
        <taxon>Bacteria</taxon>
        <taxon>Pseudomonadati</taxon>
        <taxon>Spirochaetota</taxon>
        <taxon>Spirochaetia</taxon>
        <taxon>Spirochaetales</taxon>
        <taxon>Treponemataceae</taxon>
        <taxon>Treponema</taxon>
    </lineage>
</organism>
<keyword evidence="2 4" id="KW-0694">RNA-binding</keyword>
<dbReference type="NCBIfam" id="TIGR00093">
    <property type="entry name" value="pseudouridine synthase"/>
    <property type="match status" value="1"/>
</dbReference>
<protein>
    <recommendedName>
        <fullName evidence="5">Pseudouridine synthase</fullName>
        <ecNumber evidence="5">5.4.99.-</ecNumber>
    </recommendedName>
</protein>
<dbReference type="InterPro" id="IPR042092">
    <property type="entry name" value="PsdUridine_s_RsuA/RluB/E/F_cat"/>
</dbReference>
<dbReference type="KEGG" id="tpav:HRQ91_08340"/>
<keyword evidence="8" id="KW-1185">Reference proteome</keyword>
<dbReference type="Pfam" id="PF01479">
    <property type="entry name" value="S4"/>
    <property type="match status" value="1"/>
</dbReference>
<dbReference type="PROSITE" id="PS01149">
    <property type="entry name" value="PSI_RSU"/>
    <property type="match status" value="1"/>
</dbReference>
<accession>A0A975IEV6</accession>
<dbReference type="InterPro" id="IPR006145">
    <property type="entry name" value="PsdUridine_synth_RsuA/RluA"/>
</dbReference>